<organism evidence="3 4">
    <name type="scientific">Saccharomonospora cyanea NA-134</name>
    <dbReference type="NCBI Taxonomy" id="882082"/>
    <lineage>
        <taxon>Bacteria</taxon>
        <taxon>Bacillati</taxon>
        <taxon>Actinomycetota</taxon>
        <taxon>Actinomycetes</taxon>
        <taxon>Pseudonocardiales</taxon>
        <taxon>Pseudonocardiaceae</taxon>
        <taxon>Saccharomonospora</taxon>
    </lineage>
</organism>
<dbReference type="PANTHER" id="PTHR19136:SF81">
    <property type="entry name" value="MOLYBDENUM COFACTOR GUANYLYLTRANSFERASE"/>
    <property type="match status" value="1"/>
</dbReference>
<reference evidence="3 4" key="1">
    <citation type="submission" date="2011-11" db="EMBL/GenBank/DDBJ databases">
        <title>The Noncontiguous Finished sequence of Saccharomonospora cyanea NA-134.</title>
        <authorList>
            <consortium name="US DOE Joint Genome Institute"/>
            <person name="Lucas S."/>
            <person name="Han J."/>
            <person name="Lapidus A."/>
            <person name="Cheng J.-F."/>
            <person name="Goodwin L."/>
            <person name="Pitluck S."/>
            <person name="Peters L."/>
            <person name="Ovchinnikova G."/>
            <person name="Lu M."/>
            <person name="Detter J.C."/>
            <person name="Han C."/>
            <person name="Tapia R."/>
            <person name="Land M."/>
            <person name="Hauser L."/>
            <person name="Kyrpides N."/>
            <person name="Ivanova N."/>
            <person name="Pagani I."/>
            <person name="Brambilla E.-M."/>
            <person name="Klenk H.-P."/>
            <person name="Woyke T."/>
        </authorList>
    </citation>
    <scope>NUCLEOTIDE SEQUENCE [LARGE SCALE GENOMIC DNA]</scope>
    <source>
        <strain evidence="3 4">NA-134</strain>
    </source>
</reference>
<dbReference type="PANTHER" id="PTHR19136">
    <property type="entry name" value="MOLYBDENUM COFACTOR GUANYLYLTRANSFERASE"/>
    <property type="match status" value="1"/>
</dbReference>
<evidence type="ECO:0000259" key="2">
    <source>
        <dbReference type="Pfam" id="PF12804"/>
    </source>
</evidence>
<dbReference type="STRING" id="882082.SaccyDRAFT_2962"/>
<keyword evidence="4" id="KW-1185">Reference proteome</keyword>
<dbReference type="InterPro" id="IPR025877">
    <property type="entry name" value="MobA-like_NTP_Trfase"/>
</dbReference>
<dbReference type="Proteomes" id="UP000002791">
    <property type="component" value="Chromosome"/>
</dbReference>
<keyword evidence="1" id="KW-0808">Transferase</keyword>
<dbReference type="InterPro" id="IPR029044">
    <property type="entry name" value="Nucleotide-diphossugar_trans"/>
</dbReference>
<dbReference type="Pfam" id="PF12804">
    <property type="entry name" value="NTP_transf_3"/>
    <property type="match status" value="1"/>
</dbReference>
<proteinExistence type="predicted"/>
<protein>
    <submittedName>
        <fullName evidence="3">Molybdopterin-guanine dinucleotide biosynthesis protein A</fullName>
    </submittedName>
</protein>
<dbReference type="eggNOG" id="COG0746">
    <property type="taxonomic scope" value="Bacteria"/>
</dbReference>
<dbReference type="HOGENOM" id="CLU_055597_1_2_11"/>
<dbReference type="GO" id="GO:0016779">
    <property type="term" value="F:nucleotidyltransferase activity"/>
    <property type="evidence" value="ECO:0007669"/>
    <property type="project" value="UniProtKB-ARBA"/>
</dbReference>
<gene>
    <name evidence="3" type="ORF">SaccyDRAFT_2962</name>
</gene>
<evidence type="ECO:0000256" key="1">
    <source>
        <dbReference type="ARBA" id="ARBA00022679"/>
    </source>
</evidence>
<accession>H5XJ29</accession>
<dbReference type="AlphaFoldDB" id="H5XJ29"/>
<dbReference type="Gene3D" id="3.90.550.10">
    <property type="entry name" value="Spore Coat Polysaccharide Biosynthesis Protein SpsA, Chain A"/>
    <property type="match status" value="1"/>
</dbReference>
<evidence type="ECO:0000313" key="4">
    <source>
        <dbReference type="Proteomes" id="UP000002791"/>
    </source>
</evidence>
<sequence length="168" mass="17467">MGGVDKAMLRVGGTPLLHRVVEALRDVDPVVVVGPRREGLPGVRWTREEPPGSGPVAGLAAALAVLEHRVDTVAVLAADLAGVTSNTITRLVAALDSDEEADGAVLVDADGRRQWLVGVWRRRSLDTAVPADPRGASLRGTLGASSIVEVPALAGEAHDVDSPDDLRP</sequence>
<name>H5XJ29_9PSEU</name>
<evidence type="ECO:0000313" key="3">
    <source>
        <dbReference type="EMBL" id="EHR61805.1"/>
    </source>
</evidence>
<dbReference type="SUPFAM" id="SSF53448">
    <property type="entry name" value="Nucleotide-diphospho-sugar transferases"/>
    <property type="match status" value="1"/>
</dbReference>
<dbReference type="EMBL" id="CM001440">
    <property type="protein sequence ID" value="EHR61805.1"/>
    <property type="molecule type" value="Genomic_DNA"/>
</dbReference>
<feature type="domain" description="MobA-like NTP transferase" evidence="2">
    <location>
        <begin position="1"/>
        <end position="127"/>
    </location>
</feature>